<reference evidence="2" key="2">
    <citation type="submission" date="2015-06" db="UniProtKB">
        <authorList>
            <consortium name="EnsemblPlants"/>
        </authorList>
    </citation>
    <scope>IDENTIFICATION</scope>
    <source>
        <strain evidence="2">DM1-3 516 R44</strain>
    </source>
</reference>
<evidence type="ECO:0000313" key="2">
    <source>
        <dbReference type="EnsemblPlants" id="PGSC0003DMT400016884"/>
    </source>
</evidence>
<dbReference type="AlphaFoldDB" id="M1A8A0"/>
<dbReference type="SUPFAM" id="SSF55205">
    <property type="entry name" value="EPT/RTPC-like"/>
    <property type="match status" value="1"/>
</dbReference>
<dbReference type="HOGENOM" id="CLU_2473374_0_0_1"/>
<dbReference type="EnsemblPlants" id="PGSC0003DMT400016884">
    <property type="protein sequence ID" value="PGSC0003DMT400016884"/>
    <property type="gene ID" value="PGSC0003DMG400006605"/>
</dbReference>
<feature type="domain" description="RNA 3'-terminal phosphate cyclase insert" evidence="1">
    <location>
        <begin position="13"/>
        <end position="64"/>
    </location>
</feature>
<sequence length="88" mass="9809">MVPNSLTATKWVDKGLVKRIRGVSFSTRVSVQFENTMIHAARGILNPLLADVHIFTDHKVGAQAGMYDHLVDMSHLLSFNVVTVQVMF</sequence>
<dbReference type="PANTHER" id="PTHR11096:SF1">
    <property type="entry name" value="RNA 3'-TERMINAL PHOSPHATE CYCLASE-LIKE PROTEIN"/>
    <property type="match status" value="1"/>
</dbReference>
<dbReference type="Gene3D" id="3.30.360.20">
    <property type="entry name" value="RNA 3'-terminal phosphate cyclase, insert domain"/>
    <property type="match status" value="1"/>
</dbReference>
<dbReference type="InterPro" id="IPR013791">
    <property type="entry name" value="RNA3'-term_phos_cycl_insert"/>
</dbReference>
<evidence type="ECO:0000313" key="3">
    <source>
        <dbReference type="Proteomes" id="UP000011115"/>
    </source>
</evidence>
<keyword evidence="3" id="KW-1185">Reference proteome</keyword>
<dbReference type="Pfam" id="PF05189">
    <property type="entry name" value="RTC_insert"/>
    <property type="match status" value="1"/>
</dbReference>
<dbReference type="Gramene" id="PGSC0003DMT400016884">
    <property type="protein sequence ID" value="PGSC0003DMT400016884"/>
    <property type="gene ID" value="PGSC0003DMG400006605"/>
</dbReference>
<dbReference type="ExpressionAtlas" id="M1A8A0">
    <property type="expression patterns" value="baseline"/>
</dbReference>
<dbReference type="Gramene" id="PGSC0003DMT400016888">
    <property type="protein sequence ID" value="PGSC0003DMT400016888"/>
    <property type="gene ID" value="PGSC0003DMG400006605"/>
</dbReference>
<proteinExistence type="predicted"/>
<dbReference type="InterPro" id="IPR036553">
    <property type="entry name" value="RPTC_insert"/>
</dbReference>
<dbReference type="InterPro" id="IPR000228">
    <property type="entry name" value="RNA3'_term_phos_cyc"/>
</dbReference>
<accession>M1A8A0</accession>
<dbReference type="GO" id="GO:0003824">
    <property type="term" value="F:catalytic activity"/>
    <property type="evidence" value="ECO:0007669"/>
    <property type="project" value="InterPro"/>
</dbReference>
<dbReference type="PANTHER" id="PTHR11096">
    <property type="entry name" value="RNA 3' TERMINAL PHOSPHATE CYCLASE"/>
    <property type="match status" value="1"/>
</dbReference>
<organism evidence="2 3">
    <name type="scientific">Solanum tuberosum</name>
    <name type="common">Potato</name>
    <dbReference type="NCBI Taxonomy" id="4113"/>
    <lineage>
        <taxon>Eukaryota</taxon>
        <taxon>Viridiplantae</taxon>
        <taxon>Streptophyta</taxon>
        <taxon>Embryophyta</taxon>
        <taxon>Tracheophyta</taxon>
        <taxon>Spermatophyta</taxon>
        <taxon>Magnoliopsida</taxon>
        <taxon>eudicotyledons</taxon>
        <taxon>Gunneridae</taxon>
        <taxon>Pentapetalae</taxon>
        <taxon>asterids</taxon>
        <taxon>lamiids</taxon>
        <taxon>Solanales</taxon>
        <taxon>Solanaceae</taxon>
        <taxon>Solanoideae</taxon>
        <taxon>Solaneae</taxon>
        <taxon>Solanum</taxon>
    </lineage>
</organism>
<dbReference type="GO" id="GO:0006396">
    <property type="term" value="P:RNA processing"/>
    <property type="evidence" value="ECO:0007669"/>
    <property type="project" value="InterPro"/>
</dbReference>
<name>M1A8A0_SOLTU</name>
<protein>
    <submittedName>
        <fullName evidence="2">RNA 3' terminal phosphate cyclase</fullName>
    </submittedName>
</protein>
<evidence type="ECO:0000259" key="1">
    <source>
        <dbReference type="Pfam" id="PF05189"/>
    </source>
</evidence>
<dbReference type="InterPro" id="IPR013792">
    <property type="entry name" value="RNA3'P_cycl/enolpyr_Trfase_a/b"/>
</dbReference>
<reference evidence="3" key="1">
    <citation type="journal article" date="2011" name="Nature">
        <title>Genome sequence and analysis of the tuber crop potato.</title>
        <authorList>
            <consortium name="The Potato Genome Sequencing Consortium"/>
        </authorList>
    </citation>
    <scope>NUCLEOTIDE SEQUENCE [LARGE SCALE GENOMIC DNA]</scope>
    <source>
        <strain evidence="3">cv. DM1-3 516 R44</strain>
    </source>
</reference>
<dbReference type="EnsemblPlants" id="PGSC0003DMT400016888">
    <property type="protein sequence ID" value="PGSC0003DMT400016888"/>
    <property type="gene ID" value="PGSC0003DMG400006605"/>
</dbReference>
<dbReference type="Proteomes" id="UP000011115">
    <property type="component" value="Unassembled WGS sequence"/>
</dbReference>